<evidence type="ECO:0008006" key="4">
    <source>
        <dbReference type="Google" id="ProtNLM"/>
    </source>
</evidence>
<accession>A0A318XTB9</accession>
<proteinExistence type="predicted"/>
<sequence>MKNKNIIKAGICLAVLLIICTATVFAVSNTQDKSEKAKAEQITADKLNYKVKATTYEEWKEALESLKSKKSTNVITKEKIDELYESGYSLSDIDKAEKLAIASGKTIDEILGLKYSMKGKTLVNTDKSWEEIEAELAVKNNNLLSNQRMSKSTSDTLKSKKFSDKQIVEIEVLSLNYGKDYDQIVKDIESGKNYDQLDKQYWEEQYNKKLNKVESQVINQEDLEKHIKENGKISQDEIQLAEKYGITHITVIGYAKNLSQKYNIRLEEIFKLKKEKTNWSDVISTLEEVK</sequence>
<organism evidence="2 3">
    <name type="scientific">Ruminiclostridium sufflavum DSM 19573</name>
    <dbReference type="NCBI Taxonomy" id="1121337"/>
    <lineage>
        <taxon>Bacteria</taxon>
        <taxon>Bacillati</taxon>
        <taxon>Bacillota</taxon>
        <taxon>Clostridia</taxon>
        <taxon>Eubacteriales</taxon>
        <taxon>Oscillospiraceae</taxon>
        <taxon>Ruminiclostridium</taxon>
    </lineage>
</organism>
<dbReference type="OrthoDB" id="9762795at2"/>
<comment type="caution">
    <text evidence="2">The sequence shown here is derived from an EMBL/GenBank/DDBJ whole genome shotgun (WGS) entry which is preliminary data.</text>
</comment>
<evidence type="ECO:0000256" key="1">
    <source>
        <dbReference type="SAM" id="SignalP"/>
    </source>
</evidence>
<evidence type="ECO:0000313" key="3">
    <source>
        <dbReference type="Proteomes" id="UP000248132"/>
    </source>
</evidence>
<feature type="chain" id="PRO_5016242255" description="Host cell surface-exposed lipoprotein" evidence="1">
    <location>
        <begin position="27"/>
        <end position="290"/>
    </location>
</feature>
<dbReference type="EMBL" id="QKMR01000002">
    <property type="protein sequence ID" value="PYG89729.1"/>
    <property type="molecule type" value="Genomic_DNA"/>
</dbReference>
<dbReference type="Proteomes" id="UP000248132">
    <property type="component" value="Unassembled WGS sequence"/>
</dbReference>
<keyword evidence="1" id="KW-0732">Signal</keyword>
<reference evidence="2 3" key="1">
    <citation type="submission" date="2018-06" db="EMBL/GenBank/DDBJ databases">
        <title>Genomic Encyclopedia of Type Strains, Phase I: the one thousand microbial genomes (KMG-I) project.</title>
        <authorList>
            <person name="Kyrpides N."/>
        </authorList>
    </citation>
    <scope>NUCLEOTIDE SEQUENCE [LARGE SCALE GENOMIC DNA]</scope>
    <source>
        <strain evidence="2 3">DSM 19573</strain>
    </source>
</reference>
<feature type="signal peptide" evidence="1">
    <location>
        <begin position="1"/>
        <end position="26"/>
    </location>
</feature>
<gene>
    <name evidence="2" type="ORF">LY28_00322</name>
</gene>
<dbReference type="AlphaFoldDB" id="A0A318XTB9"/>
<evidence type="ECO:0000313" key="2">
    <source>
        <dbReference type="EMBL" id="PYG89729.1"/>
    </source>
</evidence>
<keyword evidence="3" id="KW-1185">Reference proteome</keyword>
<protein>
    <recommendedName>
        <fullName evidence="4">Host cell surface-exposed lipoprotein</fullName>
    </recommendedName>
</protein>
<dbReference type="RefSeq" id="WP_110460420.1">
    <property type="nucleotide sequence ID" value="NZ_QKMR01000002.1"/>
</dbReference>
<name>A0A318XTB9_9FIRM</name>